<dbReference type="GO" id="GO:0003723">
    <property type="term" value="F:RNA binding"/>
    <property type="evidence" value="ECO:0007669"/>
    <property type="project" value="UniProtKB-KW"/>
</dbReference>
<evidence type="ECO:0000256" key="1">
    <source>
        <dbReference type="RuleBase" id="RU363098"/>
    </source>
</evidence>
<reference evidence="4 5" key="1">
    <citation type="submission" date="2016-05" db="EMBL/GenBank/DDBJ databases">
        <title>A degradative enzymes factory behind the ericoid mycorrhizal symbiosis.</title>
        <authorList>
            <consortium name="DOE Joint Genome Institute"/>
            <person name="Martino E."/>
            <person name="Morin E."/>
            <person name="Grelet G."/>
            <person name="Kuo A."/>
            <person name="Kohler A."/>
            <person name="Daghino S."/>
            <person name="Barry K."/>
            <person name="Choi C."/>
            <person name="Cichocki N."/>
            <person name="Clum A."/>
            <person name="Copeland A."/>
            <person name="Hainaut M."/>
            <person name="Haridas S."/>
            <person name="Labutti K."/>
            <person name="Lindquist E."/>
            <person name="Lipzen A."/>
            <person name="Khouja H.-R."/>
            <person name="Murat C."/>
            <person name="Ohm R."/>
            <person name="Olson A."/>
            <person name="Spatafora J."/>
            <person name="Veneault-Fourrey C."/>
            <person name="Henrissat B."/>
            <person name="Grigoriev I."/>
            <person name="Martin F."/>
            <person name="Perotto S."/>
        </authorList>
    </citation>
    <scope>NUCLEOTIDE SEQUENCE [LARGE SCALE GENOMIC DNA]</scope>
    <source>
        <strain evidence="4 5">UAMH 7357</strain>
    </source>
</reference>
<dbReference type="Pfam" id="PF05183">
    <property type="entry name" value="RdRP"/>
    <property type="match status" value="1"/>
</dbReference>
<accession>A0A2J6PGX0</accession>
<evidence type="ECO:0000313" key="4">
    <source>
        <dbReference type="EMBL" id="PMD13291.1"/>
    </source>
</evidence>
<feature type="domain" description="RDRP core" evidence="2">
    <location>
        <begin position="437"/>
        <end position="1031"/>
    </location>
</feature>
<dbReference type="InterPro" id="IPR057596">
    <property type="entry name" value="RDRP_core"/>
</dbReference>
<proteinExistence type="inferred from homology"/>
<gene>
    <name evidence="4" type="ORF">NA56DRAFT_612345</name>
</gene>
<dbReference type="InterPro" id="IPR007855">
    <property type="entry name" value="RDRP"/>
</dbReference>
<dbReference type="GO" id="GO:0030422">
    <property type="term" value="P:siRNA processing"/>
    <property type="evidence" value="ECO:0007669"/>
    <property type="project" value="TreeGrafter"/>
</dbReference>
<keyword evidence="1" id="KW-0696">RNA-directed RNA polymerase</keyword>
<keyword evidence="1" id="KW-0808">Transferase</keyword>
<dbReference type="AlphaFoldDB" id="A0A2J6PGX0"/>
<comment type="catalytic activity">
    <reaction evidence="1">
        <text>RNA(n) + a ribonucleoside 5'-triphosphate = RNA(n+1) + diphosphate</text>
        <dbReference type="Rhea" id="RHEA:21248"/>
        <dbReference type="Rhea" id="RHEA-COMP:14527"/>
        <dbReference type="Rhea" id="RHEA-COMP:17342"/>
        <dbReference type="ChEBI" id="CHEBI:33019"/>
        <dbReference type="ChEBI" id="CHEBI:61557"/>
        <dbReference type="ChEBI" id="CHEBI:140395"/>
        <dbReference type="EC" id="2.7.7.48"/>
    </reaction>
</comment>
<dbReference type="GO" id="GO:0031380">
    <property type="term" value="C:nuclear RNA-directed RNA polymerase complex"/>
    <property type="evidence" value="ECO:0007669"/>
    <property type="project" value="TreeGrafter"/>
</dbReference>
<evidence type="ECO:0000259" key="2">
    <source>
        <dbReference type="Pfam" id="PF05183"/>
    </source>
</evidence>
<dbReference type="PANTHER" id="PTHR23079:SF17">
    <property type="entry name" value="RNA-DEPENDENT RNA POLYMERASE"/>
    <property type="match status" value="1"/>
</dbReference>
<dbReference type="Gene3D" id="3.30.70.330">
    <property type="match status" value="1"/>
</dbReference>
<dbReference type="InterPro" id="IPR057503">
    <property type="entry name" value="PH_RdRP"/>
</dbReference>
<organism evidence="4 5">
    <name type="scientific">Hyaloscypha hepaticicola</name>
    <dbReference type="NCBI Taxonomy" id="2082293"/>
    <lineage>
        <taxon>Eukaryota</taxon>
        <taxon>Fungi</taxon>
        <taxon>Dikarya</taxon>
        <taxon>Ascomycota</taxon>
        <taxon>Pezizomycotina</taxon>
        <taxon>Leotiomycetes</taxon>
        <taxon>Helotiales</taxon>
        <taxon>Hyaloscyphaceae</taxon>
        <taxon>Hyaloscypha</taxon>
    </lineage>
</organism>
<evidence type="ECO:0000313" key="5">
    <source>
        <dbReference type="Proteomes" id="UP000235672"/>
    </source>
</evidence>
<keyword evidence="1" id="KW-0548">Nucleotidyltransferase</keyword>
<evidence type="ECO:0000259" key="3">
    <source>
        <dbReference type="Pfam" id="PF25358"/>
    </source>
</evidence>
<dbReference type="EC" id="2.7.7.48" evidence="1"/>
<sequence>MEVHVRNVPERSTENAFRKFMKPYFDRLSIRCVHCQKPRGKNFATLTFLRNPDAEVFLQHYGQSQSVQSRRPTPFTLTSINLRFLGQPIYCQKSKRDANPYLIRVLTKEDKDRQIKSTTMASTDHSKSPQIFPVFFDCSSVSCGIWSYAGDNLVFEPQLTWRMNGKLKFSERSMMLSSDSGIRVDFRYFGIVDITAEDGPEPSFIFSMYEPPHFFQTISHPLVDLMAELGIHVEQAVAVRKNGPQRHRLPCLDDDHKAIAGSCLVYRIVLKPDLSEQAGGSDISSRMQYLKVAHTMPRMIFRKTQIRQPQETFAEAFRRLYETLSSIGSGFPFVLAFQIQKLAQDGFLPPTTVIQLLPEIKKMTTQSSMPICVKAIRRLFNQIEFPGPETEANSFQIDALIKLLRENEVQCTREEQVLDGETRVPDNVAIIHRVKATPTAIHLYGPEAETNNRVLRKYPNHHDCFLRVQFCDEDGQPVRFNPRVSNEHILRGKFKNVLDNGISIAGREYGFLGFSHSSLRAQSCWFMAPFIHNDSLLWDRMIIQDLGNFSMIRSPARCAARIGQVFSDTRTAVPINTEIIRHERDVTFEGRVFSDGVGTMSYSVMYKIWDKLPKARLVKPTLFQIRFQGAKGMISLDPRLEGDALVLRPSMIKFEGSTSTDIEICEAPYNPLPMYLNRQFIKILEDMGVEARFFLDLQAQEVERLRMITDSPVNASSFLRRQKIGTPIHFPWLINKLAMMDLDFRKDGFLRDVLEMAVLMELRLLKHKTRIPVEKGWHLHGLMDETGFLEEGQVYCSFTVEGKSQAIVGKDLIVTRAPALHPGDVQLAEGVMPPPGSPLLKLSNCVCFSQKGARDLPSKLSGGDLDGDRYYIMWDKNARPRKVFAPADYPRQKPDELDRPVEKTDMTDFFLKFMETDQLGRIAVLHRVLADQEEDGTLNPKCITLAEMHSTAVDFSKTGIPVDLSKMPKYNPWRPDFEAPGPHVSVENKHGIKFEDPVDRDPDDLGDEDDDFSNYRYYESDKILGKLYRAIDERKIFEDIKRRASHQGVTSKSTIIDYVWAYIQRTCKLIQWEHHREWAKDIRDMYEEALLKIMTEYSEHPVRPLTELEVFVGNILGKTGAQSRHQRELSTNMKEKFEEEALFIVNCILKDDGEWAEESLERSIACLAVGLGQPKAYRKQEQLLSFKYVAAAICLREVERFEALPVGTGRALLEYVS</sequence>
<dbReference type="EMBL" id="KZ613533">
    <property type="protein sequence ID" value="PMD13291.1"/>
    <property type="molecule type" value="Genomic_DNA"/>
</dbReference>
<dbReference type="Pfam" id="PF25358">
    <property type="entry name" value="PH_fung_RdRP"/>
    <property type="match status" value="1"/>
</dbReference>
<dbReference type="InterPro" id="IPR035979">
    <property type="entry name" value="RBD_domain_sf"/>
</dbReference>
<feature type="domain" description="RdRP-like PH" evidence="3">
    <location>
        <begin position="136"/>
        <end position="311"/>
    </location>
</feature>
<dbReference type="PANTHER" id="PTHR23079">
    <property type="entry name" value="RNA-DEPENDENT RNA POLYMERASE"/>
    <property type="match status" value="1"/>
</dbReference>
<dbReference type="InterPro" id="IPR012677">
    <property type="entry name" value="Nucleotide-bd_a/b_plait_sf"/>
</dbReference>
<dbReference type="GO" id="GO:0003968">
    <property type="term" value="F:RNA-directed RNA polymerase activity"/>
    <property type="evidence" value="ECO:0007669"/>
    <property type="project" value="UniProtKB-KW"/>
</dbReference>
<dbReference type="Proteomes" id="UP000235672">
    <property type="component" value="Unassembled WGS sequence"/>
</dbReference>
<keyword evidence="1" id="KW-0694">RNA-binding</keyword>
<protein>
    <recommendedName>
        <fullName evidence="1">RNA-dependent RNA polymerase</fullName>
        <ecNumber evidence="1">2.7.7.48</ecNumber>
    </recommendedName>
</protein>
<comment type="similarity">
    <text evidence="1">Belongs to the RdRP family.</text>
</comment>
<dbReference type="CDD" id="cd00590">
    <property type="entry name" value="RRM_SF"/>
    <property type="match status" value="1"/>
</dbReference>
<dbReference type="SUPFAM" id="SSF54928">
    <property type="entry name" value="RNA-binding domain, RBD"/>
    <property type="match status" value="1"/>
</dbReference>
<name>A0A2J6PGX0_9HELO</name>
<keyword evidence="5" id="KW-1185">Reference proteome</keyword>
<dbReference type="OrthoDB" id="6513042at2759"/>
<dbReference type="STRING" id="1745343.A0A2J6PGX0"/>